<comment type="function">
    <text evidence="5">Small GTPase required for proper localization of RNA polymerase II and III (RNAPII and RNAPIII). May act at an RNAP assembly step prior to nuclear import.</text>
</comment>
<protein>
    <recommendedName>
        <fullName evidence="5">GPN-loop GTPase 2</fullName>
    </recommendedName>
</protein>
<evidence type="ECO:0000313" key="7">
    <source>
        <dbReference type="Proteomes" id="UP000594454"/>
    </source>
</evidence>
<keyword evidence="2 5" id="KW-0547">Nucleotide-binding</keyword>
<dbReference type="InterPro" id="IPR004130">
    <property type="entry name" value="Gpn"/>
</dbReference>
<evidence type="ECO:0000256" key="4">
    <source>
        <dbReference type="ARBA" id="ARBA00023134"/>
    </source>
</evidence>
<dbReference type="PANTHER" id="PTHR21231:SF3">
    <property type="entry name" value="GPN-LOOP GTPASE 2"/>
    <property type="match status" value="1"/>
</dbReference>
<accession>A0A7R8UJI2</accession>
<dbReference type="GO" id="GO:0003924">
    <property type="term" value="F:GTPase activity"/>
    <property type="evidence" value="ECO:0007669"/>
    <property type="project" value="TreeGrafter"/>
</dbReference>
<keyword evidence="7" id="KW-1185">Reference proteome</keyword>
<name>A0A7R8UJI2_HERIL</name>
<dbReference type="InParanoid" id="A0A7R8UJI2"/>
<dbReference type="GO" id="GO:0005737">
    <property type="term" value="C:cytoplasm"/>
    <property type="evidence" value="ECO:0007669"/>
    <property type="project" value="TreeGrafter"/>
</dbReference>
<dbReference type="Proteomes" id="UP000594454">
    <property type="component" value="Chromosome 2"/>
</dbReference>
<dbReference type="OrthoDB" id="5839at2759"/>
<dbReference type="InterPro" id="IPR027417">
    <property type="entry name" value="P-loop_NTPase"/>
</dbReference>
<proteinExistence type="inferred from homology"/>
<evidence type="ECO:0000256" key="3">
    <source>
        <dbReference type="ARBA" id="ARBA00022801"/>
    </source>
</evidence>
<organism evidence="6 7">
    <name type="scientific">Hermetia illucens</name>
    <name type="common">Black soldier fly</name>
    <dbReference type="NCBI Taxonomy" id="343691"/>
    <lineage>
        <taxon>Eukaryota</taxon>
        <taxon>Metazoa</taxon>
        <taxon>Ecdysozoa</taxon>
        <taxon>Arthropoda</taxon>
        <taxon>Hexapoda</taxon>
        <taxon>Insecta</taxon>
        <taxon>Pterygota</taxon>
        <taxon>Neoptera</taxon>
        <taxon>Endopterygota</taxon>
        <taxon>Diptera</taxon>
        <taxon>Brachycera</taxon>
        <taxon>Stratiomyomorpha</taxon>
        <taxon>Stratiomyidae</taxon>
        <taxon>Hermetiinae</taxon>
        <taxon>Hermetia</taxon>
    </lineage>
</organism>
<dbReference type="FunCoup" id="A0A7R8UJI2">
    <property type="interactions" value="1920"/>
</dbReference>
<evidence type="ECO:0000256" key="2">
    <source>
        <dbReference type="ARBA" id="ARBA00022741"/>
    </source>
</evidence>
<evidence type="ECO:0000256" key="1">
    <source>
        <dbReference type="ARBA" id="ARBA00005290"/>
    </source>
</evidence>
<dbReference type="GO" id="GO:0005525">
    <property type="term" value="F:GTP binding"/>
    <property type="evidence" value="ECO:0007669"/>
    <property type="project" value="UniProtKB-KW"/>
</dbReference>
<dbReference type="Gene3D" id="3.40.50.300">
    <property type="entry name" value="P-loop containing nucleotide triphosphate hydrolases"/>
    <property type="match status" value="2"/>
</dbReference>
<comment type="subunit">
    <text evidence="5">Binds to RNA polymerase II (RNAPII).</text>
</comment>
<evidence type="ECO:0000256" key="5">
    <source>
        <dbReference type="RuleBase" id="RU365059"/>
    </source>
</evidence>
<dbReference type="SUPFAM" id="SSF52540">
    <property type="entry name" value="P-loop containing nucleoside triphosphate hydrolases"/>
    <property type="match status" value="1"/>
</dbReference>
<comment type="similarity">
    <text evidence="1 5">Belongs to the GPN-loop GTPase family.</text>
</comment>
<sequence length="280" mass="32031">MNNLGSRRNTTLQFTIKRRLAVKTAFSGVDFRFRLNVFKPQRPQLRCQLRLYFVFMSLDEFDLCRPQISFVWKCWPNRSGSTSILVEDVMSHLGLGPNGALMYCLEYLEANIEWWSCTLITSLYLGFSKDPAKFISTLLMSLNSMLLMGLPHVNLLSKADLLKQFESKLLYNLEFYTDVLDLSYLLEALDDAPGMRKYKKLNAAIISMVEDYALVSFQPLDVHRDESLLRVKNLVDKANGYIYGAGEERSINSLLACAVGAESHQAKIEKDINPYVRNPL</sequence>
<dbReference type="EMBL" id="LR899010">
    <property type="protein sequence ID" value="CAD7081799.1"/>
    <property type="molecule type" value="Genomic_DNA"/>
</dbReference>
<reference evidence="6 7" key="1">
    <citation type="submission" date="2020-11" db="EMBL/GenBank/DDBJ databases">
        <authorList>
            <person name="Wallbank WR R."/>
            <person name="Pardo Diaz C."/>
            <person name="Kozak K."/>
            <person name="Martin S."/>
            <person name="Jiggins C."/>
            <person name="Moest M."/>
            <person name="Warren A I."/>
            <person name="Generalovic N T."/>
            <person name="Byers J.R.P. K."/>
            <person name="Montejo-Kovacevich G."/>
            <person name="Yen C E."/>
        </authorList>
    </citation>
    <scope>NUCLEOTIDE SEQUENCE [LARGE SCALE GENOMIC DNA]</scope>
</reference>
<dbReference type="PANTHER" id="PTHR21231">
    <property type="entry name" value="XPA-BINDING PROTEIN 1-RELATED"/>
    <property type="match status" value="1"/>
</dbReference>
<gene>
    <name evidence="6" type="ORF">HERILL_LOCUS4889</name>
</gene>
<evidence type="ECO:0000313" key="6">
    <source>
        <dbReference type="EMBL" id="CAD7081799.1"/>
    </source>
</evidence>
<dbReference type="Pfam" id="PF03029">
    <property type="entry name" value="ATP_bind_1"/>
    <property type="match status" value="1"/>
</dbReference>
<keyword evidence="3 5" id="KW-0378">Hydrolase</keyword>
<dbReference type="AlphaFoldDB" id="A0A7R8UJI2"/>
<keyword evidence="4 5" id="KW-0342">GTP-binding</keyword>